<sequence>MHLVNLARISRRSFCVLPSSSNSNYQFISNNVHRVTVFLVFVTFYSHYATSFSRLPYPCLCMAHSFRYTNGLATLAAFSIILLIRSFNKLGVMVFTLYMGRILVALENQISIVAYSKRFYHPTELSKLWFTQNYINPWLPSFSNQFSSSSLWSSHKVHNIPNQACYILGSFTKDKEQINPRNQSEVIRFDWEFSTALRLVSTNQFTVLTIQLPRIESSLAGTVNDQSRATNQVIPYCFFHTITAYSPCVLCTYNDNLTLGLTSNLTTKKVYTSRNTIYFSGLSAMRYNSETHYNSTMHVIVTYRILRIVVLPPYSGPMNYLPSDYPMHQQVDTLFSGWLYFFPPGLQGLSGKRPLCHVVQERVSESGKPSAIITFAGQLEMTAKKCPGLSSHSLREDDQDSREESHTLQKDFNIIKKETMCSQGKPRSTSACTSLCTMAALEAPSSIQQTTLFHYTTFQAYTVVSWLKQNRTKRKSQTLGLLRLAWVRRKTPNEICVGMAHIMEQAATHNKLVLDVVTCCKMQFQASYSRNQLGCIHQNTCCGSLEFVDPYRAQFKLSSAVATNRSGNVACTVSVERRGPARLNSTTKPFSQLEVLIKETCWSFSLTNYNFGLDSYASSNVSVLQAALIRTLENGGKAGQDSHRLE</sequence>
<accession>A0ACB6QY73</accession>
<dbReference type="Proteomes" id="UP000799755">
    <property type="component" value="Unassembled WGS sequence"/>
</dbReference>
<dbReference type="EMBL" id="MU003505">
    <property type="protein sequence ID" value="KAF2471475.1"/>
    <property type="molecule type" value="Genomic_DNA"/>
</dbReference>
<organism evidence="1 2">
    <name type="scientific">Lindgomyces ingoldianus</name>
    <dbReference type="NCBI Taxonomy" id="673940"/>
    <lineage>
        <taxon>Eukaryota</taxon>
        <taxon>Fungi</taxon>
        <taxon>Dikarya</taxon>
        <taxon>Ascomycota</taxon>
        <taxon>Pezizomycotina</taxon>
        <taxon>Dothideomycetes</taxon>
        <taxon>Pleosporomycetidae</taxon>
        <taxon>Pleosporales</taxon>
        <taxon>Lindgomycetaceae</taxon>
        <taxon>Lindgomyces</taxon>
    </lineage>
</organism>
<name>A0ACB6QY73_9PLEO</name>
<evidence type="ECO:0000313" key="2">
    <source>
        <dbReference type="Proteomes" id="UP000799755"/>
    </source>
</evidence>
<gene>
    <name evidence="1" type="ORF">BDR25DRAFT_354723</name>
</gene>
<keyword evidence="2" id="KW-1185">Reference proteome</keyword>
<proteinExistence type="predicted"/>
<protein>
    <submittedName>
        <fullName evidence="1">Uncharacterized protein</fullName>
    </submittedName>
</protein>
<reference evidence="1" key="1">
    <citation type="journal article" date="2020" name="Stud. Mycol.">
        <title>101 Dothideomycetes genomes: a test case for predicting lifestyles and emergence of pathogens.</title>
        <authorList>
            <person name="Haridas S."/>
            <person name="Albert R."/>
            <person name="Binder M."/>
            <person name="Bloem J."/>
            <person name="Labutti K."/>
            <person name="Salamov A."/>
            <person name="Andreopoulos B."/>
            <person name="Baker S."/>
            <person name="Barry K."/>
            <person name="Bills G."/>
            <person name="Bluhm B."/>
            <person name="Cannon C."/>
            <person name="Castanera R."/>
            <person name="Culley D."/>
            <person name="Daum C."/>
            <person name="Ezra D."/>
            <person name="Gonzalez J."/>
            <person name="Henrissat B."/>
            <person name="Kuo A."/>
            <person name="Liang C."/>
            <person name="Lipzen A."/>
            <person name="Lutzoni F."/>
            <person name="Magnuson J."/>
            <person name="Mondo S."/>
            <person name="Nolan M."/>
            <person name="Ohm R."/>
            <person name="Pangilinan J."/>
            <person name="Park H.-J."/>
            <person name="Ramirez L."/>
            <person name="Alfaro M."/>
            <person name="Sun H."/>
            <person name="Tritt A."/>
            <person name="Yoshinaga Y."/>
            <person name="Zwiers L.-H."/>
            <person name="Turgeon B."/>
            <person name="Goodwin S."/>
            <person name="Spatafora J."/>
            <person name="Crous P."/>
            <person name="Grigoriev I."/>
        </authorList>
    </citation>
    <scope>NUCLEOTIDE SEQUENCE</scope>
    <source>
        <strain evidence="1">ATCC 200398</strain>
    </source>
</reference>
<evidence type="ECO:0000313" key="1">
    <source>
        <dbReference type="EMBL" id="KAF2471475.1"/>
    </source>
</evidence>
<comment type="caution">
    <text evidence="1">The sequence shown here is derived from an EMBL/GenBank/DDBJ whole genome shotgun (WGS) entry which is preliminary data.</text>
</comment>